<evidence type="ECO:0000256" key="3">
    <source>
        <dbReference type="ARBA" id="ARBA00022982"/>
    </source>
</evidence>
<sequence length="827" mass="90941">MSDHVEDHPATAMGARSGRIWRASRPWRISPRRVIFRLHWLLGISLGLVLAFMGMTGAMMGFEDEIMEALSPQARVAVSADAPLSADALLAIVRARLPQDRITALQVESDPTRAYTITVLRRPADGGRNPRIFVNPYSGELLGEATGADFFGRVRSLHRYLTASGASNDIGRHITGAAAFAVVFFAMSGLYLRWPSRPLDWRSWFRLDFTLRGRALFRSLHSVIGSWLAMFYVISALSGLWWSYDWYRGAVTWILSSESETAKPRKPRPASAEAPDTEAKKPEPVSLEAALAVVRSQYSDRLANVIFTVPQPGKPVRARVLTTSAPNDRALDDLQIDPKAGKIVKSTLHADLKAGEWIMANMDPIHTGIAFGPVWRVMVVIAALGLPFFAVTGILLYADRRRKAKSVAATLPGRTTVMGAAGPLIVYASQTGSAEQLARRAVEDFRAAGIDARLASIDEIDIEQLGRERQVLFIASTYGDGHAPDSARRFESRVMAAATRFPDLEYGVLALGDRRHGDFCAFGRRLDAWLHRSGAKRLFDRIDVDAHDQGALSSWQGHIRALGAVIGADETMRQDFQRFRLIERSHLNTGSIGLPVFRVRLRSEGDLATWQAGDIAEIVPAADHSENAPIREYSIASIAEDGSLDLVVRQVRGPDGRLGLCSGWLTEGLAIGGTSLLRIRRNANFHAPALDRPMILIGNGTGIAGLHAHLRYRAVRGSAENWLFFGERNRAADILLEDDLQKLLASGALARITTAFSRDQQERIYVQHRLHEEAGELCRWVDRGAAIYVCGSSDTMAPAVDAALHAVLGEDRMAALAAQGLYRRDIY</sequence>
<feature type="transmembrane region" description="Helical" evidence="5">
    <location>
        <begin position="38"/>
        <end position="62"/>
    </location>
</feature>
<dbReference type="PANTHER" id="PTHR34219:SF3">
    <property type="entry name" value="BLL7967 PROTEIN"/>
    <property type="match status" value="1"/>
</dbReference>
<feature type="transmembrane region" description="Helical" evidence="5">
    <location>
        <begin position="215"/>
        <end position="242"/>
    </location>
</feature>
<name>A0A561R8W0_9HYPH</name>
<feature type="domain" description="Flavodoxin-like" evidence="6">
    <location>
        <begin position="423"/>
        <end position="560"/>
    </location>
</feature>
<evidence type="ECO:0000256" key="2">
    <source>
        <dbReference type="ARBA" id="ARBA00022643"/>
    </source>
</evidence>
<dbReference type="Pfam" id="PF03413">
    <property type="entry name" value="PepSY"/>
    <property type="match status" value="1"/>
</dbReference>
<comment type="caution">
    <text evidence="8">The sequence shown here is derived from an EMBL/GenBank/DDBJ whole genome shotgun (WGS) entry which is preliminary data.</text>
</comment>
<feature type="transmembrane region" description="Helical" evidence="5">
    <location>
        <begin position="374"/>
        <end position="398"/>
    </location>
</feature>
<feature type="region of interest" description="Disordered" evidence="4">
    <location>
        <begin position="262"/>
        <end position="282"/>
    </location>
</feature>
<dbReference type="InterPro" id="IPR039261">
    <property type="entry name" value="FNR_nucleotide-bd"/>
</dbReference>
<dbReference type="PRINTS" id="PR00369">
    <property type="entry name" value="FLAVODOXIN"/>
</dbReference>
<dbReference type="InterPro" id="IPR001094">
    <property type="entry name" value="Flavdoxin-like"/>
</dbReference>
<accession>A0A561R8W0</accession>
<dbReference type="CDD" id="cd06200">
    <property type="entry name" value="SiR_like1"/>
    <property type="match status" value="1"/>
</dbReference>
<dbReference type="SUPFAM" id="SSF52218">
    <property type="entry name" value="Flavoproteins"/>
    <property type="match status" value="1"/>
</dbReference>
<dbReference type="InterPro" id="IPR025711">
    <property type="entry name" value="PepSY"/>
</dbReference>
<keyword evidence="1" id="KW-0285">Flavoprotein</keyword>
<reference evidence="8 9" key="1">
    <citation type="submission" date="2019-06" db="EMBL/GenBank/DDBJ databases">
        <title>Sorghum-associated microbial communities from plants grown in Nebraska, USA.</title>
        <authorList>
            <person name="Schachtman D."/>
        </authorList>
    </citation>
    <scope>NUCLEOTIDE SEQUENCE [LARGE SCALE GENOMIC DNA]</scope>
    <source>
        <strain evidence="8 9">1225</strain>
    </source>
</reference>
<dbReference type="OrthoDB" id="9816402at2"/>
<dbReference type="Gene3D" id="2.40.30.10">
    <property type="entry name" value="Translation factors"/>
    <property type="match status" value="1"/>
</dbReference>
<keyword evidence="5" id="KW-0472">Membrane</keyword>
<dbReference type="EMBL" id="VIWP01000001">
    <property type="protein sequence ID" value="TWF59040.1"/>
    <property type="molecule type" value="Genomic_DNA"/>
</dbReference>
<dbReference type="InterPro" id="IPR001433">
    <property type="entry name" value="OxRdtase_FAD/NAD-bd"/>
</dbReference>
<keyword evidence="3" id="KW-0249">Electron transport</keyword>
<dbReference type="PROSITE" id="PS50902">
    <property type="entry name" value="FLAVODOXIN_LIKE"/>
    <property type="match status" value="1"/>
</dbReference>
<dbReference type="Pfam" id="PF03929">
    <property type="entry name" value="PepSY_TM"/>
    <property type="match status" value="1"/>
</dbReference>
<dbReference type="InterPro" id="IPR017927">
    <property type="entry name" value="FAD-bd_FR_type"/>
</dbReference>
<dbReference type="InterPro" id="IPR017938">
    <property type="entry name" value="Riboflavin_synthase-like_b-brl"/>
</dbReference>
<keyword evidence="5" id="KW-0812">Transmembrane</keyword>
<gene>
    <name evidence="8" type="ORF">FHW37_101844</name>
</gene>
<dbReference type="InterPro" id="IPR029039">
    <property type="entry name" value="Flavoprotein-like_sf"/>
</dbReference>
<evidence type="ECO:0000256" key="4">
    <source>
        <dbReference type="SAM" id="MobiDB-lite"/>
    </source>
</evidence>
<evidence type="ECO:0000259" key="6">
    <source>
        <dbReference type="PROSITE" id="PS50902"/>
    </source>
</evidence>
<evidence type="ECO:0000259" key="7">
    <source>
        <dbReference type="PROSITE" id="PS51384"/>
    </source>
</evidence>
<keyword evidence="5" id="KW-1133">Transmembrane helix</keyword>
<dbReference type="Pfam" id="PF00175">
    <property type="entry name" value="NAD_binding_1"/>
    <property type="match status" value="1"/>
</dbReference>
<dbReference type="InterPro" id="IPR005625">
    <property type="entry name" value="PepSY-ass_TM"/>
</dbReference>
<dbReference type="Gene3D" id="3.40.50.80">
    <property type="entry name" value="Nucleotide-binding domain of ferredoxin-NADP reductase (FNR) module"/>
    <property type="match status" value="1"/>
</dbReference>
<dbReference type="RefSeq" id="WP_145632888.1">
    <property type="nucleotide sequence ID" value="NZ_VIWP01000001.1"/>
</dbReference>
<dbReference type="InterPro" id="IPR001709">
    <property type="entry name" value="Flavoprot_Pyr_Nucl_cyt_Rdtase"/>
</dbReference>
<feature type="domain" description="FAD-binding FR-type" evidence="7">
    <location>
        <begin position="574"/>
        <end position="688"/>
    </location>
</feature>
<keyword evidence="3" id="KW-0813">Transport</keyword>
<dbReference type="InterPro" id="IPR008254">
    <property type="entry name" value="Flavodoxin/NO_synth"/>
</dbReference>
<dbReference type="Gene3D" id="3.40.50.360">
    <property type="match status" value="1"/>
</dbReference>
<dbReference type="PROSITE" id="PS51384">
    <property type="entry name" value="FAD_FR"/>
    <property type="match status" value="1"/>
</dbReference>
<evidence type="ECO:0000256" key="5">
    <source>
        <dbReference type="SAM" id="Phobius"/>
    </source>
</evidence>
<feature type="transmembrane region" description="Helical" evidence="5">
    <location>
        <begin position="174"/>
        <end position="194"/>
    </location>
</feature>
<evidence type="ECO:0000256" key="1">
    <source>
        <dbReference type="ARBA" id="ARBA00022630"/>
    </source>
</evidence>
<dbReference type="GO" id="GO:0016491">
    <property type="term" value="F:oxidoreductase activity"/>
    <property type="evidence" value="ECO:0007669"/>
    <property type="project" value="InterPro"/>
</dbReference>
<protein>
    <submittedName>
        <fullName evidence="8">Sulfite reductase (NADPH) flavoprotein alpha-component</fullName>
    </submittedName>
</protein>
<dbReference type="PANTHER" id="PTHR34219">
    <property type="entry name" value="IRON-REGULATED INNER MEMBRANE PROTEIN-RELATED"/>
    <property type="match status" value="1"/>
</dbReference>
<proteinExistence type="predicted"/>
<dbReference type="SUPFAM" id="SSF63380">
    <property type="entry name" value="Riboflavin synthase domain-like"/>
    <property type="match status" value="1"/>
</dbReference>
<dbReference type="Proteomes" id="UP000320653">
    <property type="component" value="Unassembled WGS sequence"/>
</dbReference>
<keyword evidence="9" id="KW-1185">Reference proteome</keyword>
<dbReference type="Pfam" id="PF00258">
    <property type="entry name" value="Flavodoxin_1"/>
    <property type="match status" value="1"/>
</dbReference>
<evidence type="ECO:0000313" key="8">
    <source>
        <dbReference type="EMBL" id="TWF59040.1"/>
    </source>
</evidence>
<dbReference type="SUPFAM" id="SSF52343">
    <property type="entry name" value="Ferredoxin reductase-like, C-terminal NADP-linked domain"/>
    <property type="match status" value="1"/>
</dbReference>
<evidence type="ECO:0000313" key="9">
    <source>
        <dbReference type="Proteomes" id="UP000320653"/>
    </source>
</evidence>
<organism evidence="8 9">
    <name type="scientific">Neorhizobium alkalisoli</name>
    <dbReference type="NCBI Taxonomy" id="528178"/>
    <lineage>
        <taxon>Bacteria</taxon>
        <taxon>Pseudomonadati</taxon>
        <taxon>Pseudomonadota</taxon>
        <taxon>Alphaproteobacteria</taxon>
        <taxon>Hyphomicrobiales</taxon>
        <taxon>Rhizobiaceae</taxon>
        <taxon>Rhizobium/Agrobacterium group</taxon>
        <taxon>Neorhizobium</taxon>
    </lineage>
</organism>
<keyword evidence="2" id="KW-0288">FMN</keyword>
<dbReference type="PRINTS" id="PR00371">
    <property type="entry name" value="FPNCR"/>
</dbReference>
<dbReference type="GO" id="GO:0010181">
    <property type="term" value="F:FMN binding"/>
    <property type="evidence" value="ECO:0007669"/>
    <property type="project" value="InterPro"/>
</dbReference>
<dbReference type="AlphaFoldDB" id="A0A561R8W0"/>